<dbReference type="GO" id="GO:0051260">
    <property type="term" value="P:protein homooligomerization"/>
    <property type="evidence" value="ECO:0007669"/>
    <property type="project" value="InterPro"/>
</dbReference>
<reference evidence="3" key="2">
    <citation type="submission" date="2021-02" db="EMBL/GenBank/DDBJ databases">
        <title>Aspergillus puulaauensis MK2 genome sequence.</title>
        <authorList>
            <person name="Futagami T."/>
            <person name="Mori K."/>
            <person name="Kadooka C."/>
            <person name="Tanaka T."/>
        </authorList>
    </citation>
    <scope>NUCLEOTIDE SEQUENCE</scope>
    <source>
        <strain evidence="3">MK2</strain>
    </source>
</reference>
<feature type="region of interest" description="Disordered" evidence="1">
    <location>
        <begin position="1"/>
        <end position="24"/>
    </location>
</feature>
<dbReference type="InterPro" id="IPR000210">
    <property type="entry name" value="BTB/POZ_dom"/>
</dbReference>
<dbReference type="InterPro" id="IPR003131">
    <property type="entry name" value="T1-type_BTB"/>
</dbReference>
<dbReference type="SMART" id="SM00225">
    <property type="entry name" value="BTB"/>
    <property type="match status" value="1"/>
</dbReference>
<dbReference type="InterPro" id="IPR011333">
    <property type="entry name" value="SKP1/BTB/POZ_sf"/>
</dbReference>
<dbReference type="RefSeq" id="XP_041556258.1">
    <property type="nucleotide sequence ID" value="XM_041703587.1"/>
</dbReference>
<organism evidence="3 4">
    <name type="scientific">Aspergillus puulaauensis</name>
    <dbReference type="NCBI Taxonomy" id="1220207"/>
    <lineage>
        <taxon>Eukaryota</taxon>
        <taxon>Fungi</taxon>
        <taxon>Dikarya</taxon>
        <taxon>Ascomycota</taxon>
        <taxon>Pezizomycotina</taxon>
        <taxon>Eurotiomycetes</taxon>
        <taxon>Eurotiomycetidae</taxon>
        <taxon>Eurotiales</taxon>
        <taxon>Aspergillaceae</taxon>
        <taxon>Aspergillus</taxon>
    </lineage>
</organism>
<evidence type="ECO:0000259" key="2">
    <source>
        <dbReference type="PROSITE" id="PS50097"/>
    </source>
</evidence>
<dbReference type="AlphaFoldDB" id="A0A7R7XMM6"/>
<dbReference type="SUPFAM" id="SSF54695">
    <property type="entry name" value="POZ domain"/>
    <property type="match status" value="1"/>
</dbReference>
<keyword evidence="4" id="KW-1185">Reference proteome</keyword>
<dbReference type="Proteomes" id="UP000654913">
    <property type="component" value="Chromosome 4"/>
</dbReference>
<evidence type="ECO:0000313" key="3">
    <source>
        <dbReference type="EMBL" id="BCS24064.1"/>
    </source>
</evidence>
<dbReference type="KEGG" id="apuu:APUU_40508S"/>
<sequence length="252" mass="28174">MDRSTGSRSPLSSSPSEPPTPNSTVKLQVGERWFTTTRDTLVSQSTFLEALLSSRWKADREDGSYFIDSDPTLFEHILRYLRRPNVFPIFYDPVKGHDLVLYNALLEEARYFGIDTLVDWFEGGGYLDKVTVNHTVTVIRGEPSILGTIYDEQQEPNTRVTFHPQLVPLKVYVCPRGICVHRGKQSMCGKACRKAQGDLPSTYEEEVEQRVVVVKTKTTVGTDLEADQDGMYGMCKGHGGLEAHGVDGPSLI</sequence>
<reference evidence="3" key="1">
    <citation type="submission" date="2021-01" db="EMBL/GenBank/DDBJ databases">
        <authorList>
            <consortium name="Aspergillus puulaauensis MK2 genome sequencing consortium"/>
            <person name="Kazuki M."/>
            <person name="Futagami T."/>
        </authorList>
    </citation>
    <scope>NUCLEOTIDE SEQUENCE</scope>
    <source>
        <strain evidence="3">MK2</strain>
    </source>
</reference>
<dbReference type="InterPro" id="IPR045068">
    <property type="entry name" value="BACURD1-3"/>
</dbReference>
<name>A0A7R7XMM6_9EURO</name>
<dbReference type="Gene3D" id="3.30.710.10">
    <property type="entry name" value="Potassium Channel Kv1.1, Chain A"/>
    <property type="match status" value="1"/>
</dbReference>
<evidence type="ECO:0000313" key="4">
    <source>
        <dbReference type="Proteomes" id="UP000654913"/>
    </source>
</evidence>
<dbReference type="PANTHER" id="PTHR11145">
    <property type="entry name" value="BTB/POZ DOMAIN-CONTAINING ADAPTER FOR CUL3-MEDIATED RHOA DEGRADATION PROTEIN FAMILY MEMBER"/>
    <property type="match status" value="1"/>
</dbReference>
<feature type="domain" description="BTB" evidence="2">
    <location>
        <begin position="23"/>
        <end position="86"/>
    </location>
</feature>
<dbReference type="Pfam" id="PF02214">
    <property type="entry name" value="BTB_2"/>
    <property type="match status" value="1"/>
</dbReference>
<dbReference type="CDD" id="cd18316">
    <property type="entry name" value="BTB_POZ_KCTD-like"/>
    <property type="match status" value="1"/>
</dbReference>
<dbReference type="EMBL" id="AP024446">
    <property type="protein sequence ID" value="BCS24064.1"/>
    <property type="molecule type" value="Genomic_DNA"/>
</dbReference>
<gene>
    <name evidence="3" type="ORF">APUU_40508S</name>
</gene>
<feature type="compositionally biased region" description="Low complexity" evidence="1">
    <location>
        <begin position="1"/>
        <end position="15"/>
    </location>
</feature>
<dbReference type="OrthoDB" id="2414723at2759"/>
<evidence type="ECO:0000256" key="1">
    <source>
        <dbReference type="SAM" id="MobiDB-lite"/>
    </source>
</evidence>
<dbReference type="GeneID" id="64974069"/>
<dbReference type="PROSITE" id="PS50097">
    <property type="entry name" value="BTB"/>
    <property type="match status" value="1"/>
</dbReference>
<protein>
    <recommendedName>
        <fullName evidence="2">BTB domain-containing protein</fullName>
    </recommendedName>
</protein>
<accession>A0A7R7XMM6</accession>
<proteinExistence type="predicted"/>
<dbReference type="PANTHER" id="PTHR11145:SF8">
    <property type="entry name" value="RE57120P"/>
    <property type="match status" value="1"/>
</dbReference>